<accession>B2UQQ1</accession>
<sequence>MMIPYGNRGLPALLPPVTDFFRKRDSACSGPPLSRRIQRGTAGDTVP</sequence>
<dbReference type="PaxDb" id="349741-Amuc_0954"/>
<reference evidence="3" key="1">
    <citation type="journal article" date="2011" name="PLoS ONE">
        <title>The genome of Akkermansia muciniphila, a dedicated intestinal mucin degrader, and its use in exploring intestinal metagenomes.</title>
        <authorList>
            <person name="van Passel M.W."/>
            <person name="Kant R."/>
            <person name="Zoetendal E.G."/>
            <person name="Plugge C.M."/>
            <person name="Derrien M."/>
            <person name="Malfatti S.A."/>
            <person name="Chain P.S."/>
            <person name="Woyke T."/>
            <person name="Palva A."/>
            <person name="de Vos W.M."/>
            <person name="Smidt H."/>
        </authorList>
    </citation>
    <scope>NUCLEOTIDE SEQUENCE [LARGE SCALE GENOMIC DNA]</scope>
    <source>
        <strain evidence="3">ATCC BAA-835 / DSM 22959 / JCM 33894 / BCRC 81048 / CCUG 64013 / CIP 107961 / Muc</strain>
    </source>
</reference>
<dbReference type="EMBL" id="CP001071">
    <property type="protein sequence ID" value="ACD04786.1"/>
    <property type="molecule type" value="Genomic_DNA"/>
</dbReference>
<name>B2UQQ1_AKKM8</name>
<dbReference type="HOGENOM" id="CLU_3163812_0_0_0"/>
<feature type="region of interest" description="Disordered" evidence="1">
    <location>
        <begin position="25"/>
        <end position="47"/>
    </location>
</feature>
<dbReference type="STRING" id="349741.Amuc_0954"/>
<organism evidence="2 3">
    <name type="scientific">Akkermansia muciniphila (strain ATCC BAA-835 / DSM 22959 / JCM 33894 / BCRC 81048 / CCUG 64013 / CIP 107961 / Muc)</name>
    <dbReference type="NCBI Taxonomy" id="349741"/>
    <lineage>
        <taxon>Bacteria</taxon>
        <taxon>Pseudomonadati</taxon>
        <taxon>Verrucomicrobiota</taxon>
        <taxon>Verrucomicrobiia</taxon>
        <taxon>Verrucomicrobiales</taxon>
        <taxon>Akkermansiaceae</taxon>
        <taxon>Akkermansia</taxon>
    </lineage>
</organism>
<protein>
    <submittedName>
        <fullName evidence="2">Uncharacterized protein</fullName>
    </submittedName>
</protein>
<gene>
    <name evidence="2" type="ordered locus">Amuc_0954</name>
</gene>
<evidence type="ECO:0000256" key="1">
    <source>
        <dbReference type="SAM" id="MobiDB-lite"/>
    </source>
</evidence>
<proteinExistence type="predicted"/>
<dbReference type="KEGG" id="amu:Amuc_0954"/>
<evidence type="ECO:0000313" key="3">
    <source>
        <dbReference type="Proteomes" id="UP000001031"/>
    </source>
</evidence>
<evidence type="ECO:0000313" key="2">
    <source>
        <dbReference type="EMBL" id="ACD04786.1"/>
    </source>
</evidence>
<keyword evidence="3" id="KW-1185">Reference proteome</keyword>
<dbReference type="Proteomes" id="UP000001031">
    <property type="component" value="Chromosome"/>
</dbReference>
<dbReference type="AlphaFoldDB" id="B2UQQ1"/>